<dbReference type="Proteomes" id="UP000694005">
    <property type="component" value="Chromosome A02"/>
</dbReference>
<evidence type="ECO:0008006" key="3">
    <source>
        <dbReference type="Google" id="ProtNLM"/>
    </source>
</evidence>
<dbReference type="Gramene" id="A02p30710.2_BraZ1">
    <property type="protein sequence ID" value="A02p30710.2_BraZ1.CDS"/>
    <property type="gene ID" value="A02g30710.2_BraZ1"/>
</dbReference>
<dbReference type="AlphaFoldDB" id="A0A3P6B0A4"/>
<reference evidence="2" key="1">
    <citation type="submission" date="2018-11" db="EMBL/GenBank/DDBJ databases">
        <authorList>
            <consortium name="Genoscope - CEA"/>
            <person name="William W."/>
        </authorList>
    </citation>
    <scope>NUCLEOTIDE SEQUENCE</scope>
</reference>
<organism evidence="2">
    <name type="scientific">Brassica campestris</name>
    <name type="common">Field mustard</name>
    <dbReference type="NCBI Taxonomy" id="3711"/>
    <lineage>
        <taxon>Eukaryota</taxon>
        <taxon>Viridiplantae</taxon>
        <taxon>Streptophyta</taxon>
        <taxon>Embryophyta</taxon>
        <taxon>Tracheophyta</taxon>
        <taxon>Spermatophyta</taxon>
        <taxon>Magnoliopsida</taxon>
        <taxon>eudicotyledons</taxon>
        <taxon>Gunneridae</taxon>
        <taxon>Pentapetalae</taxon>
        <taxon>rosids</taxon>
        <taxon>malvids</taxon>
        <taxon>Brassicales</taxon>
        <taxon>Brassicaceae</taxon>
        <taxon>Brassiceae</taxon>
        <taxon>Brassica</taxon>
    </lineage>
</organism>
<accession>A0A3P6B0A4</accession>
<name>A0A3P6B0A4_BRACM</name>
<gene>
    <name evidence="2" type="ORF">BRAA02T07476Z</name>
    <name evidence="1" type="ORF">BRAPAZ1V2_A02P30710.2</name>
</gene>
<protein>
    <recommendedName>
        <fullName evidence="3">RNase H type-1 domain-containing protein</fullName>
    </recommendedName>
</protein>
<dbReference type="EMBL" id="LR031573">
    <property type="protein sequence ID" value="VDC89748.1"/>
    <property type="molecule type" value="Genomic_DNA"/>
</dbReference>
<evidence type="ECO:0000313" key="1">
    <source>
        <dbReference type="EMBL" id="CAG7894119.1"/>
    </source>
</evidence>
<proteinExistence type="predicted"/>
<sequence>MYREDAIVDLTLSVRDLINVNEGTWNIQRVREVIAEEDVGLVLNTCFDLSSQDVKVWGFSGSGIYNSKSGYKLAETLETFQSPPSPGLPPIERKLWKDFSSNIFGSAWIARDSFGTPLFHSRRAFPAAASTLEAELYTLGLAVNALHDLHFQRVIIEISILRSLNSFAQCQLLDAPVEVNSMAVEIASSVTRDRRLQSYVAKGGPSWLSSFLLSEARSSSI</sequence>
<dbReference type="EMBL" id="LS974618">
    <property type="protein sequence ID" value="CAG7894119.1"/>
    <property type="molecule type" value="Genomic_DNA"/>
</dbReference>
<evidence type="ECO:0000313" key="2">
    <source>
        <dbReference type="EMBL" id="VDC89748.1"/>
    </source>
</evidence>